<dbReference type="AlphaFoldDB" id="A0A9P6T465"/>
<feature type="compositionally biased region" description="Acidic residues" evidence="1">
    <location>
        <begin position="299"/>
        <end position="318"/>
    </location>
</feature>
<evidence type="ECO:0000313" key="2">
    <source>
        <dbReference type="EMBL" id="KAG0023370.1"/>
    </source>
</evidence>
<protein>
    <submittedName>
        <fullName evidence="2">Uncharacterized protein</fullName>
    </submittedName>
</protein>
<dbReference type="InterPro" id="IPR032675">
    <property type="entry name" value="LRR_dom_sf"/>
</dbReference>
<organism evidence="2 3">
    <name type="scientific">Entomortierella chlamydospora</name>
    <dbReference type="NCBI Taxonomy" id="101097"/>
    <lineage>
        <taxon>Eukaryota</taxon>
        <taxon>Fungi</taxon>
        <taxon>Fungi incertae sedis</taxon>
        <taxon>Mucoromycota</taxon>
        <taxon>Mortierellomycotina</taxon>
        <taxon>Mortierellomycetes</taxon>
        <taxon>Mortierellales</taxon>
        <taxon>Mortierellaceae</taxon>
        <taxon>Entomortierella</taxon>
    </lineage>
</organism>
<gene>
    <name evidence="2" type="ORF">BGZ80_009597</name>
</gene>
<keyword evidence="3" id="KW-1185">Reference proteome</keyword>
<name>A0A9P6T465_9FUNG</name>
<comment type="caution">
    <text evidence="2">The sequence shown here is derived from an EMBL/GenBank/DDBJ whole genome shotgun (WGS) entry which is preliminary data.</text>
</comment>
<dbReference type="Gene3D" id="3.80.10.10">
    <property type="entry name" value="Ribonuclease Inhibitor"/>
    <property type="match status" value="1"/>
</dbReference>
<dbReference type="EMBL" id="JAAAID010000059">
    <property type="protein sequence ID" value="KAG0023370.1"/>
    <property type="molecule type" value="Genomic_DNA"/>
</dbReference>
<feature type="region of interest" description="Disordered" evidence="1">
    <location>
        <begin position="293"/>
        <end position="329"/>
    </location>
</feature>
<evidence type="ECO:0000256" key="1">
    <source>
        <dbReference type="SAM" id="MobiDB-lite"/>
    </source>
</evidence>
<evidence type="ECO:0000313" key="3">
    <source>
        <dbReference type="Proteomes" id="UP000703661"/>
    </source>
</evidence>
<dbReference type="OrthoDB" id="2349664at2759"/>
<reference evidence="2" key="1">
    <citation type="journal article" date="2020" name="Fungal Divers.">
        <title>Resolving the Mortierellaceae phylogeny through synthesis of multi-gene phylogenetics and phylogenomics.</title>
        <authorList>
            <person name="Vandepol N."/>
            <person name="Liber J."/>
            <person name="Desiro A."/>
            <person name="Na H."/>
            <person name="Kennedy M."/>
            <person name="Barry K."/>
            <person name="Grigoriev I.V."/>
            <person name="Miller A.N."/>
            <person name="O'Donnell K."/>
            <person name="Stajich J.E."/>
            <person name="Bonito G."/>
        </authorList>
    </citation>
    <scope>NUCLEOTIDE SEQUENCE</scope>
    <source>
        <strain evidence="2">NRRL 2769</strain>
    </source>
</reference>
<proteinExistence type="predicted"/>
<dbReference type="Proteomes" id="UP000703661">
    <property type="component" value="Unassembled WGS sequence"/>
</dbReference>
<accession>A0A9P6T465</accession>
<sequence length="545" mass="61358">MKIYLEAVPRLPRLECVEFYDIRNWDSGNVEEAITFVREHDRFAIRSQRRFQKDATQAVVGQASSHDNVHEEGSEKMMMAKLIEIKLGGSGDSGIIQTTELYKILQAMQHPKVVDLTEWKGAVMDIMQIPVKTLQVLKMRLDRPLPKTCPLGNFLLRARSLRELQISIAPTHGRLFRWAVKRMQVRKQMYKMARESQNGSQGRTSEVRDLTGTVSMDGAKRRQGRFQQCISDVKEEGLEVLSLAGETATVVQALNAAAWGFSNTLKTLHANTWKENSGLQFEDVAVGVAPQADNTIEPGLDDNMDPTDGDDDNTDEGSSDGSTGVANNPAGPLSSIVRFSFNHKIPMIRLHTLELKGEVATIALDFQSLRHCPQLCTLRLNTRPCRVEPDIDAVDKILANVPGSLTDLEFIGLWWITDHHLNQIAKCLSKLRRLRIGHAPSFYTITPMSTPIMSYQSPESLSCAGIAHAVEQLRELRELWLGVDMDYYRRRRERNSGSSMLSFFSRRIAGNEKEEDIWATLVDTIGHQSEKRVIPLAIEIQHCPT</sequence>